<feature type="domain" description="Glycosyl hydrolase-like 10" evidence="3">
    <location>
        <begin position="507"/>
        <end position="753"/>
    </location>
</feature>
<dbReference type="KEGG" id="ttf:THTE_3025"/>
<dbReference type="PANTHER" id="PTHR43405:SF1">
    <property type="entry name" value="GLYCOSYL HYDROLASE DIGH"/>
    <property type="match status" value="1"/>
</dbReference>
<evidence type="ECO:0000313" key="5">
    <source>
        <dbReference type="Proteomes" id="UP000215086"/>
    </source>
</evidence>
<name>A0A286RI48_9BACT</name>
<dbReference type="AlphaFoldDB" id="A0A286RI48"/>
<protein>
    <submittedName>
        <fullName evidence="4">Putative glycoside hydrolase</fullName>
    </submittedName>
</protein>
<keyword evidence="4" id="KW-0378">Hydrolase</keyword>
<dbReference type="InterPro" id="IPR052177">
    <property type="entry name" value="Divisome_Glycosyl_Hydrolase"/>
</dbReference>
<dbReference type="Gene3D" id="3.20.20.80">
    <property type="entry name" value="Glycosidases"/>
    <property type="match status" value="1"/>
</dbReference>
<keyword evidence="5" id="KW-1185">Reference proteome</keyword>
<reference evidence="4 5" key="1">
    <citation type="journal article" name="Front. Microbiol.">
        <title>Sugar Metabolism of the First Thermophilic Planctomycete Thermogutta terrifontis: Comparative Genomic and Transcriptomic Approaches.</title>
        <authorList>
            <person name="Elcheninov A.G."/>
            <person name="Menzel P."/>
            <person name="Gudbergsdottir S.R."/>
            <person name="Slesarev A.I."/>
            <person name="Kadnikov V.V."/>
            <person name="Krogh A."/>
            <person name="Bonch-Osmolovskaya E.A."/>
            <person name="Peng X."/>
            <person name="Kublanov I.V."/>
        </authorList>
    </citation>
    <scope>NUCLEOTIDE SEQUENCE [LARGE SCALE GENOMIC DNA]</scope>
    <source>
        <strain evidence="4 5">R1</strain>
    </source>
</reference>
<gene>
    <name evidence="4" type="ORF">THTE_3025</name>
</gene>
<dbReference type="InterPro" id="IPR017853">
    <property type="entry name" value="GH"/>
</dbReference>
<dbReference type="GO" id="GO:0016787">
    <property type="term" value="F:hydrolase activity"/>
    <property type="evidence" value="ECO:0007669"/>
    <property type="project" value="UniProtKB-KW"/>
</dbReference>
<evidence type="ECO:0000256" key="1">
    <source>
        <dbReference type="ARBA" id="ARBA00022729"/>
    </source>
</evidence>
<proteinExistence type="predicted"/>
<evidence type="ECO:0000256" key="2">
    <source>
        <dbReference type="SAM" id="SignalP"/>
    </source>
</evidence>
<feature type="chain" id="PRO_5013080887" evidence="2">
    <location>
        <begin position="28"/>
        <end position="824"/>
    </location>
</feature>
<keyword evidence="1 2" id="KW-0732">Signal</keyword>
<evidence type="ECO:0000259" key="3">
    <source>
        <dbReference type="Pfam" id="PF02638"/>
    </source>
</evidence>
<accession>A0A286RI48</accession>
<dbReference type="PANTHER" id="PTHR43405">
    <property type="entry name" value="GLYCOSYL HYDROLASE DIGH"/>
    <property type="match status" value="1"/>
</dbReference>
<evidence type="ECO:0000313" key="4">
    <source>
        <dbReference type="EMBL" id="ASV75627.1"/>
    </source>
</evidence>
<dbReference type="RefSeq" id="WP_157732047.1">
    <property type="nucleotide sequence ID" value="NZ_CP018477.1"/>
</dbReference>
<sequence length="824" mass="92745">MQPLVCRQNLIGLTLALLGLLTLPVVATAQTAGTQEIVLEGVNYGNEAEAQGAWHPSERTAPVRLVREDGTVALEVALPFASQPAWPRSVHDRRVSLDLSRPGEFLLEVSVEPVEAVGYISLYFRSGEGWYAASGSVTRPGRQVLRFRKSDFRTEERPQGWHQIDGIRISFWRGQNLDGRARIYRLVAVRHAIAILGPAAAIYGRDPEYRTARETLQRFARLLDDLGLEYDEWDDASPNPQIWAEQKVIIVPYHPRLTPDATKALAEAIRQGTRVFLNYQAPAELLGLLGIGKTRWVGQQFPGQFAEVRFDRQILPDLPEVMRQSSWNVTEAEPAAADAQVIGWWYTASGEATRKPAMILSPRGAFFSHILLDGDTENQRLMLAAVLSALLPELKTEITRGLLTRAVQVGHLTSLDELRAWLKTYLPDSTHPAWQSFAEAEQKLLAVREAQSQGKAPSINLRELQQLRGKLIQAYLSAQPSPHVEGRAYWNHSGLGAYPGNWERTARELAEAGFNMVLPNMLWAGLAHYASDILPRSEAFQKYGDQIEQCVAACHRHGLEVHVWKVNFNLSNAPQSFIDQMRAAGRTQMTRRGEPSNWLCPSHPENQRLEVETMLEVVRKYPVDGIHFDYIRYPGPDNCFCPGCRQRFEAEMGVKVAQWPHDCVSGPLRSQYLEWRRRNITRVVEAVSREARQIRPGIKISAAVFAEYPACRDSVGQDWVSWVHAGYLDFVCPMDYTNNHEQFVRWVKNQWQATQGKIPMYPGIGAYRLDGPDQVVAQIALARLAGVPGFTIFNLDEQSPKTIFPAVKMGATRTPATPPHRTRR</sequence>
<dbReference type="EMBL" id="CP018477">
    <property type="protein sequence ID" value="ASV75627.1"/>
    <property type="molecule type" value="Genomic_DNA"/>
</dbReference>
<dbReference type="InterPro" id="IPR003790">
    <property type="entry name" value="GHL10"/>
</dbReference>
<dbReference type="Pfam" id="PF02638">
    <property type="entry name" value="GHL10"/>
    <property type="match status" value="1"/>
</dbReference>
<dbReference type="SUPFAM" id="SSF51445">
    <property type="entry name" value="(Trans)glycosidases"/>
    <property type="match status" value="1"/>
</dbReference>
<organism evidence="4 5">
    <name type="scientific">Thermogutta terrifontis</name>
    <dbReference type="NCBI Taxonomy" id="1331910"/>
    <lineage>
        <taxon>Bacteria</taxon>
        <taxon>Pseudomonadati</taxon>
        <taxon>Planctomycetota</taxon>
        <taxon>Planctomycetia</taxon>
        <taxon>Pirellulales</taxon>
        <taxon>Thermoguttaceae</taxon>
        <taxon>Thermogutta</taxon>
    </lineage>
</organism>
<feature type="signal peptide" evidence="2">
    <location>
        <begin position="1"/>
        <end position="27"/>
    </location>
</feature>
<dbReference type="OrthoDB" id="9794671at2"/>
<dbReference type="Proteomes" id="UP000215086">
    <property type="component" value="Chromosome"/>
</dbReference>